<comment type="caution">
    <text evidence="3">The sequence shown here is derived from an EMBL/GenBank/DDBJ whole genome shotgun (WGS) entry which is preliminary data.</text>
</comment>
<dbReference type="Proteomes" id="UP000253061">
    <property type="component" value="Unassembled WGS sequence"/>
</dbReference>
<feature type="chain" id="PRO_5043388580" evidence="2">
    <location>
        <begin position="28"/>
        <end position="109"/>
    </location>
</feature>
<evidence type="ECO:0000313" key="3">
    <source>
        <dbReference type="EMBL" id="RCK25338.1"/>
    </source>
</evidence>
<sequence>MLACIRLLTILLIAAFAVGTSLQTVNAAVMDVGMPMADMAMDNCQNCSGSGDIMPDCDIACPQVSTIAISPVQVAIPALASVEHFGPTGSLTGRSNSPDPFPPRTNTLN</sequence>
<protein>
    <submittedName>
        <fullName evidence="3">Uncharacterized protein</fullName>
    </submittedName>
</protein>
<evidence type="ECO:0000256" key="2">
    <source>
        <dbReference type="SAM" id="SignalP"/>
    </source>
</evidence>
<name>A0A199YNY3_9PROT</name>
<feature type="region of interest" description="Disordered" evidence="1">
    <location>
        <begin position="87"/>
        <end position="109"/>
    </location>
</feature>
<dbReference type="EMBL" id="JPWB01000001">
    <property type="protein sequence ID" value="RCK25338.1"/>
    <property type="molecule type" value="Genomic_DNA"/>
</dbReference>
<keyword evidence="2" id="KW-0732">Signal</keyword>
<evidence type="ECO:0000256" key="1">
    <source>
        <dbReference type="SAM" id="MobiDB-lite"/>
    </source>
</evidence>
<gene>
    <name evidence="3" type="ORF">TH6_01575</name>
</gene>
<organism evidence="3 4">
    <name type="scientific">Thalassospira profundimaris</name>
    <dbReference type="NCBI Taxonomy" id="502049"/>
    <lineage>
        <taxon>Bacteria</taxon>
        <taxon>Pseudomonadati</taxon>
        <taxon>Pseudomonadota</taxon>
        <taxon>Alphaproteobacteria</taxon>
        <taxon>Rhodospirillales</taxon>
        <taxon>Thalassospiraceae</taxon>
        <taxon>Thalassospira</taxon>
    </lineage>
</organism>
<feature type="compositionally biased region" description="Polar residues" evidence="1">
    <location>
        <begin position="89"/>
        <end position="109"/>
    </location>
</feature>
<dbReference type="AlphaFoldDB" id="A0A199YNY3"/>
<evidence type="ECO:0000313" key="4">
    <source>
        <dbReference type="Proteomes" id="UP000253061"/>
    </source>
</evidence>
<proteinExistence type="predicted"/>
<reference evidence="3 4" key="1">
    <citation type="submission" date="2014-07" db="EMBL/GenBank/DDBJ databases">
        <title>Draft genome sequence of Thalassospira profundimaris R8-17.</title>
        <authorList>
            <person name="Lai Q."/>
            <person name="Shao Z."/>
        </authorList>
    </citation>
    <scope>NUCLEOTIDE SEQUENCE [LARGE SCALE GENOMIC DNA]</scope>
    <source>
        <strain evidence="3 4">R8-17</strain>
    </source>
</reference>
<feature type="signal peptide" evidence="2">
    <location>
        <begin position="1"/>
        <end position="27"/>
    </location>
</feature>
<accession>A0A199YNY3</accession>